<dbReference type="EMBL" id="MU839828">
    <property type="protein sequence ID" value="KAK1758824.1"/>
    <property type="molecule type" value="Genomic_DNA"/>
</dbReference>
<feature type="domain" description="C2H2-type" evidence="3">
    <location>
        <begin position="718"/>
        <end position="748"/>
    </location>
</feature>
<dbReference type="Proteomes" id="UP001239445">
    <property type="component" value="Unassembled WGS sequence"/>
</dbReference>
<feature type="domain" description="C2H2-type" evidence="3">
    <location>
        <begin position="692"/>
        <end position="719"/>
    </location>
</feature>
<dbReference type="Pfam" id="PF26082">
    <property type="entry name" value="zf-C2H2_AcuF"/>
    <property type="match status" value="1"/>
</dbReference>
<dbReference type="PANTHER" id="PTHR35391:SF7">
    <property type="entry name" value="C2H2-TYPE DOMAIN-CONTAINING PROTEIN"/>
    <property type="match status" value="1"/>
</dbReference>
<keyword evidence="1" id="KW-0862">Zinc</keyword>
<evidence type="ECO:0000256" key="2">
    <source>
        <dbReference type="SAM" id="MobiDB-lite"/>
    </source>
</evidence>
<name>A0AAJ0BKJ4_9PEZI</name>
<organism evidence="4 5">
    <name type="scientific">Echria macrotheca</name>
    <dbReference type="NCBI Taxonomy" id="438768"/>
    <lineage>
        <taxon>Eukaryota</taxon>
        <taxon>Fungi</taxon>
        <taxon>Dikarya</taxon>
        <taxon>Ascomycota</taxon>
        <taxon>Pezizomycotina</taxon>
        <taxon>Sordariomycetes</taxon>
        <taxon>Sordariomycetidae</taxon>
        <taxon>Sordariales</taxon>
        <taxon>Schizotheciaceae</taxon>
        <taxon>Echria</taxon>
    </lineage>
</organism>
<comment type="caution">
    <text evidence="4">The sequence shown here is derived from an EMBL/GenBank/DDBJ whole genome shotgun (WGS) entry which is preliminary data.</text>
</comment>
<proteinExistence type="predicted"/>
<feature type="region of interest" description="Disordered" evidence="2">
    <location>
        <begin position="448"/>
        <end position="475"/>
    </location>
</feature>
<feature type="compositionally biased region" description="Polar residues" evidence="2">
    <location>
        <begin position="639"/>
        <end position="676"/>
    </location>
</feature>
<keyword evidence="5" id="KW-1185">Reference proteome</keyword>
<dbReference type="PROSITE" id="PS50157">
    <property type="entry name" value="ZINC_FINGER_C2H2_2"/>
    <property type="match status" value="2"/>
</dbReference>
<keyword evidence="1" id="KW-0479">Metal-binding</keyword>
<protein>
    <recommendedName>
        <fullName evidence="3">C2H2-type domain-containing protein</fullName>
    </recommendedName>
</protein>
<dbReference type="InterPro" id="IPR013087">
    <property type="entry name" value="Znf_C2H2_type"/>
</dbReference>
<dbReference type="SUPFAM" id="SSF57667">
    <property type="entry name" value="beta-beta-alpha zinc fingers"/>
    <property type="match status" value="2"/>
</dbReference>
<evidence type="ECO:0000259" key="3">
    <source>
        <dbReference type="PROSITE" id="PS50157"/>
    </source>
</evidence>
<feature type="region of interest" description="Disordered" evidence="2">
    <location>
        <begin position="629"/>
        <end position="682"/>
    </location>
</feature>
<keyword evidence="1" id="KW-0863">Zinc-finger</keyword>
<evidence type="ECO:0000313" key="4">
    <source>
        <dbReference type="EMBL" id="KAK1758824.1"/>
    </source>
</evidence>
<dbReference type="AlphaFoldDB" id="A0AAJ0BKJ4"/>
<dbReference type="SMART" id="SM00355">
    <property type="entry name" value="ZnF_C2H2"/>
    <property type="match status" value="6"/>
</dbReference>
<sequence length="812" mass="90974">MGSISALVSSCSRALNTLLDTLEFCIAHDDPSAEGISVSTVKEQQTRFRLWVGNVGADHSGTRYLAYRLRDASHLEGQTIRLLECLAELAEDATSILLGEITPWDKDDHDDDSDLAFSESADEYPLELDERTELAQTSLTITEMLDCLFRLSIPILNPSPHDRIITVPVVPTAISYDDHWFPAASSDQRERLRIAMTRRLQHLGRLRRTAPYRARSTEKTSENREDAPKDVVRDETAVFDEYSHSSEAGSETSIDSEVEDLWRSRPENSTLNPSTFKRPIECRLCGFLITAKTRKAWMKHVLADLRPYICLFPDCVTPLEDYATRRQWAQHILHNHWRFWTCPLGCVADLHSAEGSRDHIVSVHPGCDDVGTLVNASESPRPPHATPPCPLCGANMSSFKEYARHVGRHQMRFVLRAFLSHQHDEGRSSEVESELAIREEELLRMTPNLALGDPGTSGSHESKAPAGHDQAEQTTENIIWDTDDTAFEPTPRTWSFYLNQGRQDSRNMSYTMESSDEHIAGRPVLEQSMVAEPGPISRVDSLPPMQAFATGPEGPAISSTGSPDVIPMSIDPRPPAPQANKEIATPSENDRHLAYPQSSSNDAIDYSPAGTSTYGISIQSFGYARSAGLSEGPVPVSPEFSTSQQATPALSYGLTDSTPLSDLMTPSEQSQQSPRTQGKDYENYEYAGPRNFICEVCNRSFDQIHKLNHHRRYHERPHECPFAGCSMRFGTKTHLDRHLNDKHYKLRKYYCPVAGCAWSRRGNGSGEKPGAKWFPRKDNIRRHMANKHQIQQAPDDSFDVVEGDDDWMMAGL</sequence>
<accession>A0AAJ0BKJ4</accession>
<feature type="region of interest" description="Disordered" evidence="2">
    <location>
        <begin position="555"/>
        <end position="606"/>
    </location>
</feature>
<dbReference type="InterPro" id="IPR036236">
    <property type="entry name" value="Znf_C2H2_sf"/>
</dbReference>
<dbReference type="PROSITE" id="PS00028">
    <property type="entry name" value="ZINC_FINGER_C2H2_1"/>
    <property type="match status" value="2"/>
</dbReference>
<dbReference type="GO" id="GO:0008270">
    <property type="term" value="F:zinc ion binding"/>
    <property type="evidence" value="ECO:0007669"/>
    <property type="project" value="UniProtKB-KW"/>
</dbReference>
<evidence type="ECO:0000313" key="5">
    <source>
        <dbReference type="Proteomes" id="UP001239445"/>
    </source>
</evidence>
<gene>
    <name evidence="4" type="ORF">QBC47DRAFT_409655</name>
</gene>
<feature type="compositionally biased region" description="Basic and acidic residues" evidence="2">
    <location>
        <begin position="215"/>
        <end position="230"/>
    </location>
</feature>
<evidence type="ECO:0000256" key="1">
    <source>
        <dbReference type="PROSITE-ProRule" id="PRU00042"/>
    </source>
</evidence>
<dbReference type="PANTHER" id="PTHR35391">
    <property type="entry name" value="C2H2-TYPE DOMAIN-CONTAINING PROTEIN-RELATED"/>
    <property type="match status" value="1"/>
</dbReference>
<dbReference type="Gene3D" id="3.30.160.60">
    <property type="entry name" value="Classic Zinc Finger"/>
    <property type="match status" value="1"/>
</dbReference>
<dbReference type="InterPro" id="IPR058925">
    <property type="entry name" value="zf-C2H2_AcuF"/>
</dbReference>
<feature type="region of interest" description="Disordered" evidence="2">
    <location>
        <begin position="211"/>
        <end position="230"/>
    </location>
</feature>
<reference evidence="4" key="1">
    <citation type="submission" date="2023-06" db="EMBL/GenBank/DDBJ databases">
        <title>Genome-scale phylogeny and comparative genomics of the fungal order Sordariales.</title>
        <authorList>
            <consortium name="Lawrence Berkeley National Laboratory"/>
            <person name="Hensen N."/>
            <person name="Bonometti L."/>
            <person name="Westerberg I."/>
            <person name="Brannstrom I.O."/>
            <person name="Guillou S."/>
            <person name="Cros-Aarteil S."/>
            <person name="Calhoun S."/>
            <person name="Haridas S."/>
            <person name="Kuo A."/>
            <person name="Mondo S."/>
            <person name="Pangilinan J."/>
            <person name="Riley R."/>
            <person name="Labutti K."/>
            <person name="Andreopoulos B."/>
            <person name="Lipzen A."/>
            <person name="Chen C."/>
            <person name="Yanf M."/>
            <person name="Daum C."/>
            <person name="Ng V."/>
            <person name="Clum A."/>
            <person name="Steindorff A."/>
            <person name="Ohm R."/>
            <person name="Martin F."/>
            <person name="Silar P."/>
            <person name="Natvig D."/>
            <person name="Lalanne C."/>
            <person name="Gautier V."/>
            <person name="Ament-Velasquez S.L."/>
            <person name="Kruys A."/>
            <person name="Hutchinson M.I."/>
            <person name="Powell A.J."/>
            <person name="Barry K."/>
            <person name="Miller A.N."/>
            <person name="Grigoriev I.V."/>
            <person name="Debuchy R."/>
            <person name="Gladieux P."/>
            <person name="Thoren M.H."/>
            <person name="Johannesson H."/>
        </authorList>
    </citation>
    <scope>NUCLEOTIDE SEQUENCE</scope>
    <source>
        <strain evidence="4">PSN4</strain>
    </source>
</reference>